<dbReference type="AlphaFoldDB" id="Q2IRH7"/>
<gene>
    <name evidence="1" type="ordered locus">RPB_4500</name>
</gene>
<dbReference type="STRING" id="316058.RPB_4500"/>
<organism evidence="1 2">
    <name type="scientific">Rhodopseudomonas palustris (strain HaA2)</name>
    <dbReference type="NCBI Taxonomy" id="316058"/>
    <lineage>
        <taxon>Bacteria</taxon>
        <taxon>Pseudomonadati</taxon>
        <taxon>Pseudomonadota</taxon>
        <taxon>Alphaproteobacteria</taxon>
        <taxon>Hyphomicrobiales</taxon>
        <taxon>Nitrobacteraceae</taxon>
        <taxon>Rhodopseudomonas</taxon>
    </lineage>
</organism>
<evidence type="ECO:0000313" key="2">
    <source>
        <dbReference type="Proteomes" id="UP000008809"/>
    </source>
</evidence>
<dbReference type="Proteomes" id="UP000008809">
    <property type="component" value="Chromosome"/>
</dbReference>
<dbReference type="KEGG" id="rpb:RPB_4500"/>
<dbReference type="HOGENOM" id="CLU_946209_0_0_5"/>
<reference evidence="1 2" key="1">
    <citation type="submission" date="2006-01" db="EMBL/GenBank/DDBJ databases">
        <title>Complete sequence of Rhodopseudomonas palustris HaA2.</title>
        <authorList>
            <consortium name="US DOE Joint Genome Institute"/>
            <person name="Copeland A."/>
            <person name="Lucas S."/>
            <person name="Lapidus A."/>
            <person name="Barry K."/>
            <person name="Detter J.C."/>
            <person name="Glavina T."/>
            <person name="Hammon N."/>
            <person name="Israni S."/>
            <person name="Pitluck S."/>
            <person name="Chain P."/>
            <person name="Malfatti S."/>
            <person name="Shin M."/>
            <person name="Vergez L."/>
            <person name="Schmutz J."/>
            <person name="Larimer F."/>
            <person name="Land M."/>
            <person name="Hauser L."/>
            <person name="Pelletier D.A."/>
            <person name="Kyrpides N."/>
            <person name="Anderson I."/>
            <person name="Oda Y."/>
            <person name="Harwood C.S."/>
            <person name="Richardson P."/>
        </authorList>
    </citation>
    <scope>NUCLEOTIDE SEQUENCE [LARGE SCALE GENOMIC DNA]</scope>
    <source>
        <strain evidence="1 2">HaA2</strain>
    </source>
</reference>
<dbReference type="EMBL" id="CP000250">
    <property type="protein sequence ID" value="ABD09183.1"/>
    <property type="molecule type" value="Genomic_DNA"/>
</dbReference>
<accession>Q2IRH7</accession>
<evidence type="ECO:0000313" key="1">
    <source>
        <dbReference type="EMBL" id="ABD09183.1"/>
    </source>
</evidence>
<name>Q2IRH7_RHOP2</name>
<sequence length="294" mass="32924">MLLQTLSLDQLLCQAEADRYPKWNTMCLLRSLGGTTLNAVLLDPDQIIPSTPGVRGVLQHFSQVIGNSRVMIRTDRRKENASYVRGGNSYSLDQAAEYTTQLLTAGRGVIALEPTNRLTNLTTINLGVDGDGCWRAEILGPGFDASDLQRGDTIPEFVCYGLPMHPAQYSHIRAHNFSIEVLSTVSMEERTKSRLHSICQNVLPSFGADFRGSADSEARTRTWLLQHGYTSALRPRFASFPFNAFKRVFEMGQLVFQYRFNRQKTSAFVLSSGILADYRLVYWDIADASNKWAA</sequence>
<proteinExistence type="predicted"/>
<protein>
    <submittedName>
        <fullName evidence="1">Uncharacterized protein</fullName>
    </submittedName>
</protein>
<keyword evidence="2" id="KW-1185">Reference proteome</keyword>